<gene>
    <name evidence="2" type="ORF">BZB76_5431</name>
</gene>
<dbReference type="Proteomes" id="UP000274601">
    <property type="component" value="Unassembled WGS sequence"/>
</dbReference>
<dbReference type="InterPro" id="IPR047702">
    <property type="entry name" value="VgrG-rel"/>
</dbReference>
<evidence type="ECO:0000313" key="3">
    <source>
        <dbReference type="Proteomes" id="UP000274601"/>
    </source>
</evidence>
<dbReference type="InterPro" id="IPR006531">
    <property type="entry name" value="Gp5/Vgr_OB"/>
</dbReference>
<protein>
    <submittedName>
        <fullName evidence="2">Uncharacterized protein involved in type VI secretion and phage assembly</fullName>
    </submittedName>
</protein>
<dbReference type="NCBIfam" id="NF033848">
    <property type="entry name" value="VgrG_rel"/>
    <property type="match status" value="1"/>
</dbReference>
<dbReference type="SUPFAM" id="SSF69279">
    <property type="entry name" value="Phage tail proteins"/>
    <property type="match status" value="1"/>
</dbReference>
<reference evidence="2 3" key="1">
    <citation type="submission" date="2018-10" db="EMBL/GenBank/DDBJ databases">
        <title>Genomic Encyclopedia of Archaeal and Bacterial Type Strains, Phase II (KMG-II): from individual species to whole genera.</title>
        <authorList>
            <person name="Goeker M."/>
        </authorList>
    </citation>
    <scope>NUCLEOTIDE SEQUENCE [LARGE SCALE GENOMIC DNA]</scope>
    <source>
        <strain evidence="2 3">DSM 43383</strain>
    </source>
</reference>
<comment type="caution">
    <text evidence="2">The sequence shown here is derived from an EMBL/GenBank/DDBJ whole genome shotgun (WGS) entry which is preliminary data.</text>
</comment>
<dbReference type="Gene3D" id="2.40.50.230">
    <property type="entry name" value="Gp5 N-terminal domain"/>
    <property type="match status" value="1"/>
</dbReference>
<dbReference type="SUPFAM" id="SSF69255">
    <property type="entry name" value="gp5 N-terminal domain-like"/>
    <property type="match status" value="1"/>
</dbReference>
<proteinExistence type="predicted"/>
<evidence type="ECO:0000259" key="1">
    <source>
        <dbReference type="Pfam" id="PF04717"/>
    </source>
</evidence>
<keyword evidence="3" id="KW-1185">Reference proteome</keyword>
<name>A0A495QGV9_9ACTN</name>
<dbReference type="AlphaFoldDB" id="A0A495QGV9"/>
<sequence length="611" mass="65608">MGGQEPASSYTNQLVVTIDGRPLTPEQKGSLVEGWVDSSVNMPASFQLSFRDPHQRVLGELRVKLGSKVVLRAMAVGKDGGKPLFTGEVTALEADFDGTGKYSVVRGHDPGHRLLRNRRVEGYENMTASDIARKLASRNKLKVGRIDPTRTVYDRITQPNVTDWDFLTRLARENGVDVYFSDQGMFQFVEPKPASGAPGKGTKAGSSPYVLEFGVNLLRCRTGVTASDQVDRVRVRGWDVRLKKGVVGTATATTNPELAIGLTGKAATGPFGKAELVETGVPYDTFAQVQEAANALAADVSAAFAELEAEVRGDPKLRPGLPVALNGIGRPFEGKYTVTSARHVFMNGERYETWLTVSGRQHRSLFGLASGSAGPAAPKVPGVASAIVTDIQDPRNEGRVKLRFPWLDGTYVSDWARVVQFGGVRGGGLLMPDVNDEVLVAFDRGALDHPYVIGGLYNGHDRLPRYQPMPVVGPSGRVNWRSVASRTGNRIELLDAPARQGVKISSGDDRMTVEMRETGTRLTVRSDGTVDISGTRAVTIDGSVVTIKAATRLDLRSASIGLNAANIALNGASIALTGANIRLTGMVEAMGKMNVTPMLTMNNKLVMIVPV</sequence>
<dbReference type="RefSeq" id="WP_121437167.1">
    <property type="nucleotide sequence ID" value="NZ_RBWU01000006.1"/>
</dbReference>
<dbReference type="Pfam" id="PF04717">
    <property type="entry name" value="Phage_base_V"/>
    <property type="match status" value="1"/>
</dbReference>
<dbReference type="EMBL" id="RBWU01000006">
    <property type="protein sequence ID" value="RKS70951.1"/>
    <property type="molecule type" value="Genomic_DNA"/>
</dbReference>
<feature type="domain" description="Gp5/Type VI secretion system Vgr protein OB-fold" evidence="1">
    <location>
        <begin position="386"/>
        <end position="457"/>
    </location>
</feature>
<organism evidence="2 3">
    <name type="scientific">Actinomadura pelletieri DSM 43383</name>
    <dbReference type="NCBI Taxonomy" id="1120940"/>
    <lineage>
        <taxon>Bacteria</taxon>
        <taxon>Bacillati</taxon>
        <taxon>Actinomycetota</taxon>
        <taxon>Actinomycetes</taxon>
        <taxon>Streptosporangiales</taxon>
        <taxon>Thermomonosporaceae</taxon>
        <taxon>Actinomadura</taxon>
    </lineage>
</organism>
<dbReference type="InterPro" id="IPR037026">
    <property type="entry name" value="Vgr_OB-fold_dom_sf"/>
</dbReference>
<evidence type="ECO:0000313" key="2">
    <source>
        <dbReference type="EMBL" id="RKS70951.1"/>
    </source>
</evidence>
<accession>A0A495QGV9</accession>
<dbReference type="Pfam" id="PF05954">
    <property type="entry name" value="Phage_GPD"/>
    <property type="match status" value="1"/>
</dbReference>
<dbReference type="Gene3D" id="3.55.50.10">
    <property type="entry name" value="Baseplate protein-like domains"/>
    <property type="match status" value="1"/>
</dbReference>